<dbReference type="SUPFAM" id="SSF46955">
    <property type="entry name" value="Putative DNA-binding domain"/>
    <property type="match status" value="1"/>
</dbReference>
<evidence type="ECO:0000313" key="4">
    <source>
        <dbReference type="EMBL" id="KAA8787736.1"/>
    </source>
</evidence>
<feature type="domain" description="HTH merR-type" evidence="3">
    <location>
        <begin position="13"/>
        <end position="82"/>
    </location>
</feature>
<protein>
    <submittedName>
        <fullName evidence="4">MerR family transcriptional regulator</fullName>
    </submittedName>
</protein>
<evidence type="ECO:0000256" key="1">
    <source>
        <dbReference type="ARBA" id="ARBA00023125"/>
    </source>
</evidence>
<organism evidence="4 5">
    <name type="scientific">Paenibacillus amylolyticus</name>
    <dbReference type="NCBI Taxonomy" id="1451"/>
    <lineage>
        <taxon>Bacteria</taxon>
        <taxon>Bacillati</taxon>
        <taxon>Bacillota</taxon>
        <taxon>Bacilli</taxon>
        <taxon>Bacillales</taxon>
        <taxon>Paenibacillaceae</taxon>
        <taxon>Paenibacillus</taxon>
    </lineage>
</organism>
<dbReference type="InterPro" id="IPR000551">
    <property type="entry name" value="MerR-type_HTH_dom"/>
</dbReference>
<dbReference type="PROSITE" id="PS50937">
    <property type="entry name" value="HTH_MERR_2"/>
    <property type="match status" value="1"/>
</dbReference>
<dbReference type="InterPro" id="IPR011256">
    <property type="entry name" value="Reg_factor_effector_dom_sf"/>
</dbReference>
<dbReference type="SMART" id="SM00422">
    <property type="entry name" value="HTH_MERR"/>
    <property type="match status" value="1"/>
</dbReference>
<evidence type="ECO:0000256" key="2">
    <source>
        <dbReference type="SAM" id="Coils"/>
    </source>
</evidence>
<dbReference type="PANTHER" id="PTHR30204">
    <property type="entry name" value="REDOX-CYCLING DRUG-SENSING TRANSCRIPTIONAL ACTIVATOR SOXR"/>
    <property type="match status" value="1"/>
</dbReference>
<keyword evidence="1" id="KW-0238">DNA-binding</keyword>
<dbReference type="GO" id="GO:0003700">
    <property type="term" value="F:DNA-binding transcription factor activity"/>
    <property type="evidence" value="ECO:0007669"/>
    <property type="project" value="InterPro"/>
</dbReference>
<dbReference type="AlphaFoldDB" id="A0A5M9X1G8"/>
<proteinExistence type="predicted"/>
<gene>
    <name evidence="4" type="ORF">EC604_28290</name>
</gene>
<evidence type="ECO:0000313" key="5">
    <source>
        <dbReference type="Proteomes" id="UP000323664"/>
    </source>
</evidence>
<reference evidence="4 5" key="1">
    <citation type="journal article" date="2019" name="J. Ind. Microbiol. Biotechnol.">
        <title>Paenibacillus amylolyticus 27C64 has a diverse set of carbohydrate-active enzymes and complete pectin deconstruction system.</title>
        <authorList>
            <person name="Keggi C."/>
            <person name="Doran-Peterson J."/>
        </authorList>
    </citation>
    <scope>NUCLEOTIDE SEQUENCE [LARGE SCALE GENOMIC DNA]</scope>
    <source>
        <strain evidence="4 5">27C64</strain>
    </source>
</reference>
<dbReference type="SUPFAM" id="SSF55136">
    <property type="entry name" value="Probable bacterial effector-binding domain"/>
    <property type="match status" value="1"/>
</dbReference>
<name>A0A5M9X1G8_PAEAM</name>
<dbReference type="PROSITE" id="PS00552">
    <property type="entry name" value="HTH_MERR_1"/>
    <property type="match status" value="1"/>
</dbReference>
<dbReference type="Pfam" id="PF06445">
    <property type="entry name" value="GyrI-like"/>
    <property type="match status" value="1"/>
</dbReference>
<sequence>MEDRKMSNISNEYFTTSELAKTCGVTKHTLFHYDDIGLLKPEFVNSKGYRYYSVQQCLVLDLIIVLKKAGSSLEEIKVFLQKQNTPLFINMLKEKQVELEREQRRINQMQNILTSAIKMTEEATLELRNSPKILECLEEYFITTKLDIGDGDKEFAKKLTEHRDFCETHYIDHEFAIWTIISKDRFESGGYYPEYIANQIKTSIPEEKMLIKPAGLYAIIDHKGSYDSMPQTYSVIKKFIARKGMNISGDVYALELHTYWTEKNPDDYKIRIFVQVSH</sequence>
<feature type="coiled-coil region" evidence="2">
    <location>
        <begin position="89"/>
        <end position="119"/>
    </location>
</feature>
<comment type="caution">
    <text evidence="4">The sequence shown here is derived from an EMBL/GenBank/DDBJ whole genome shotgun (WGS) entry which is preliminary data.</text>
</comment>
<dbReference type="InterPro" id="IPR009061">
    <property type="entry name" value="DNA-bd_dom_put_sf"/>
</dbReference>
<dbReference type="Gene3D" id="3.20.80.10">
    <property type="entry name" value="Regulatory factor, effector binding domain"/>
    <property type="match status" value="1"/>
</dbReference>
<dbReference type="EMBL" id="RIAS01000028">
    <property type="protein sequence ID" value="KAA8787736.1"/>
    <property type="molecule type" value="Genomic_DNA"/>
</dbReference>
<evidence type="ECO:0000259" key="3">
    <source>
        <dbReference type="PROSITE" id="PS50937"/>
    </source>
</evidence>
<dbReference type="GO" id="GO:0003677">
    <property type="term" value="F:DNA binding"/>
    <property type="evidence" value="ECO:0007669"/>
    <property type="project" value="UniProtKB-KW"/>
</dbReference>
<dbReference type="Proteomes" id="UP000323664">
    <property type="component" value="Unassembled WGS sequence"/>
</dbReference>
<dbReference type="Gene3D" id="1.10.1660.10">
    <property type="match status" value="1"/>
</dbReference>
<dbReference type="Pfam" id="PF13411">
    <property type="entry name" value="MerR_1"/>
    <property type="match status" value="1"/>
</dbReference>
<dbReference type="InterPro" id="IPR029442">
    <property type="entry name" value="GyrI-like"/>
</dbReference>
<dbReference type="InterPro" id="IPR047057">
    <property type="entry name" value="MerR_fam"/>
</dbReference>
<accession>A0A5M9X1G8</accession>
<keyword evidence="2" id="KW-0175">Coiled coil</keyword>
<dbReference type="CDD" id="cd04782">
    <property type="entry name" value="HTH_BltR"/>
    <property type="match status" value="1"/>
</dbReference>
<dbReference type="PANTHER" id="PTHR30204:SF85">
    <property type="entry name" value="MULTIDRUG-EFFLUX TRANSPORTER 2 REGULATOR"/>
    <property type="match status" value="1"/>
</dbReference>